<keyword evidence="2" id="KW-1185">Reference proteome</keyword>
<dbReference type="GO" id="GO:0030638">
    <property type="term" value="P:polyketide metabolic process"/>
    <property type="evidence" value="ECO:0007669"/>
    <property type="project" value="InterPro"/>
</dbReference>
<dbReference type="InterPro" id="IPR032710">
    <property type="entry name" value="NTF2-like_dom_sf"/>
</dbReference>
<reference evidence="1 2" key="1">
    <citation type="submission" date="2018-03" db="EMBL/GenBank/DDBJ databases">
        <authorList>
            <person name="Keele B.F."/>
        </authorList>
    </citation>
    <scope>NUCLEOTIDE SEQUENCE [LARGE SCALE GENOMIC DNA]</scope>
    <source>
        <strain evidence="1 2">CeCT 8812</strain>
    </source>
</reference>
<evidence type="ECO:0000313" key="2">
    <source>
        <dbReference type="Proteomes" id="UP000244932"/>
    </source>
</evidence>
<dbReference type="AlphaFoldDB" id="A0A2R8AAW6"/>
<name>A0A2R8AAW6_9RHOB</name>
<dbReference type="InterPro" id="IPR009959">
    <property type="entry name" value="Cyclase_SnoaL-like"/>
</dbReference>
<sequence>MDYDPKRLRSGLADLLVCPAATLDQKLAALFSESVVLDVAHPVNRLEGLSAVRDKYLVPLRAAIGGAQRRDDIFINADNRRGNGEPWLAAVTHIAGTFEAPLWGIPANGRLIFLRVGEFWEVGPDGRIVSGKLIPDLIDLMRQCGRCPLPDTLGSQQIWPGPATHDGVLPAKANGEQTLDLVEGMLGDLTAYDPETFQSAGQTGEGGYWAKDMFWYGPGGIGSTYTYPGFDRDHRIAFLSAFPDRLGGNHYARIGSGNYAAVSGWPSMTMTFQGTYLGQTGNGEKLTLRVMDFYRCAEGQIAENWVLLDYVDLFRQMGRDLIAEGASL</sequence>
<organism evidence="1 2">
    <name type="scientific">Pontivivens insulae</name>
    <dbReference type="NCBI Taxonomy" id="1639689"/>
    <lineage>
        <taxon>Bacteria</taxon>
        <taxon>Pseudomonadati</taxon>
        <taxon>Pseudomonadota</taxon>
        <taxon>Alphaproteobacteria</taxon>
        <taxon>Rhodobacterales</taxon>
        <taxon>Paracoccaceae</taxon>
        <taxon>Pontivivens</taxon>
    </lineage>
</organism>
<dbReference type="PANTHER" id="PTHR38436:SF1">
    <property type="entry name" value="ESTER CYCLASE"/>
    <property type="match status" value="1"/>
</dbReference>
<dbReference type="SUPFAM" id="SSF54427">
    <property type="entry name" value="NTF2-like"/>
    <property type="match status" value="2"/>
</dbReference>
<protein>
    <recommendedName>
        <fullName evidence="3">SnoaL-like domain-containing protein</fullName>
    </recommendedName>
</protein>
<dbReference type="EMBL" id="OMKW01000002">
    <property type="protein sequence ID" value="SPF29235.1"/>
    <property type="molecule type" value="Genomic_DNA"/>
</dbReference>
<evidence type="ECO:0000313" key="1">
    <source>
        <dbReference type="EMBL" id="SPF29235.1"/>
    </source>
</evidence>
<evidence type="ECO:0008006" key="3">
    <source>
        <dbReference type="Google" id="ProtNLM"/>
    </source>
</evidence>
<accession>A0A2R8AAW6</accession>
<dbReference type="Proteomes" id="UP000244932">
    <property type="component" value="Unassembled WGS sequence"/>
</dbReference>
<dbReference type="PANTHER" id="PTHR38436">
    <property type="entry name" value="POLYKETIDE CYCLASE SNOAL-LIKE DOMAIN"/>
    <property type="match status" value="1"/>
</dbReference>
<proteinExistence type="predicted"/>
<dbReference type="Gene3D" id="3.10.450.50">
    <property type="match status" value="2"/>
</dbReference>
<dbReference type="Pfam" id="PF07366">
    <property type="entry name" value="SnoaL"/>
    <property type="match status" value="1"/>
</dbReference>
<gene>
    <name evidence="1" type="ORF">POI8812_01542</name>
</gene>